<dbReference type="GO" id="GO:0003682">
    <property type="term" value="F:chromatin binding"/>
    <property type="evidence" value="ECO:0007669"/>
    <property type="project" value="TreeGrafter"/>
</dbReference>
<evidence type="ECO:0000256" key="3">
    <source>
        <dbReference type="ARBA" id="ARBA00023054"/>
    </source>
</evidence>
<dbReference type="Pfam" id="PF03914">
    <property type="entry name" value="CBF"/>
    <property type="match status" value="1"/>
</dbReference>
<comment type="subcellular location">
    <subcellularLocation>
        <location evidence="1">Nucleus</location>
        <location evidence="1">Nucleolus</location>
    </subcellularLocation>
</comment>
<dbReference type="InterPro" id="IPR016903">
    <property type="entry name" value="Nucleolar_cplx-assoc_3"/>
</dbReference>
<evidence type="ECO:0000256" key="4">
    <source>
        <dbReference type="ARBA" id="ARBA00023242"/>
    </source>
</evidence>
<comment type="similarity">
    <text evidence="2">Belongs to the CBF/MAK21 family.</text>
</comment>
<dbReference type="GO" id="GO:0006270">
    <property type="term" value="P:DNA replication initiation"/>
    <property type="evidence" value="ECO:0007669"/>
    <property type="project" value="TreeGrafter"/>
</dbReference>
<proteinExistence type="inferred from homology"/>
<feature type="region of interest" description="Disordered" evidence="5">
    <location>
        <begin position="1"/>
        <end position="20"/>
    </location>
</feature>
<dbReference type="InterPro" id="IPR026960">
    <property type="entry name" value="RVT-Znf"/>
</dbReference>
<evidence type="ECO:0000256" key="5">
    <source>
        <dbReference type="SAM" id="MobiDB-lite"/>
    </source>
</evidence>
<dbReference type="EMBL" id="OIVN01006321">
    <property type="protein sequence ID" value="SPD30530.1"/>
    <property type="molecule type" value="Genomic_DNA"/>
</dbReference>
<dbReference type="PANTHER" id="PTHR14428">
    <property type="entry name" value="NUCLEOLAR COMPLEX PROTEIN 3"/>
    <property type="match status" value="1"/>
</dbReference>
<evidence type="ECO:0000256" key="1">
    <source>
        <dbReference type="ARBA" id="ARBA00004604"/>
    </source>
</evidence>
<dbReference type="AlphaFoldDB" id="A0A2N9J202"/>
<name>A0A2N9J202_FAGSY</name>
<evidence type="ECO:0008006" key="10">
    <source>
        <dbReference type="Google" id="ProtNLM"/>
    </source>
</evidence>
<evidence type="ECO:0000259" key="7">
    <source>
        <dbReference type="Pfam" id="PF07540"/>
    </source>
</evidence>
<dbReference type="Pfam" id="PF13966">
    <property type="entry name" value="zf-RVT"/>
    <property type="match status" value="1"/>
</dbReference>
<dbReference type="GO" id="GO:0005730">
    <property type="term" value="C:nucleolus"/>
    <property type="evidence" value="ECO:0007669"/>
    <property type="project" value="UniProtKB-SubCell"/>
</dbReference>
<keyword evidence="3" id="KW-0175">Coiled coil</keyword>
<feature type="domain" description="Reverse transcriptase zinc-binding" evidence="8">
    <location>
        <begin position="524"/>
        <end position="599"/>
    </location>
</feature>
<feature type="region of interest" description="Disordered" evidence="5">
    <location>
        <begin position="145"/>
        <end position="167"/>
    </location>
</feature>
<keyword evidence="4" id="KW-0539">Nucleus</keyword>
<reference evidence="9" key="1">
    <citation type="submission" date="2018-02" db="EMBL/GenBank/DDBJ databases">
        <authorList>
            <person name="Cohen D.B."/>
            <person name="Kent A.D."/>
        </authorList>
    </citation>
    <scope>NUCLEOTIDE SEQUENCE</scope>
</reference>
<feature type="domain" description="Nucleolar complex-associated protein 3 N-terminal" evidence="7">
    <location>
        <begin position="190"/>
        <end position="278"/>
    </location>
</feature>
<evidence type="ECO:0000259" key="8">
    <source>
        <dbReference type="Pfam" id="PF13966"/>
    </source>
</evidence>
<evidence type="ECO:0000259" key="6">
    <source>
        <dbReference type="Pfam" id="PF03914"/>
    </source>
</evidence>
<dbReference type="InterPro" id="IPR011501">
    <property type="entry name" value="Noc3_N"/>
</dbReference>
<accession>A0A2N9J202</accession>
<organism evidence="9">
    <name type="scientific">Fagus sylvatica</name>
    <name type="common">Beechnut</name>
    <dbReference type="NCBI Taxonomy" id="28930"/>
    <lineage>
        <taxon>Eukaryota</taxon>
        <taxon>Viridiplantae</taxon>
        <taxon>Streptophyta</taxon>
        <taxon>Embryophyta</taxon>
        <taxon>Tracheophyta</taxon>
        <taxon>Spermatophyta</taxon>
        <taxon>Magnoliopsida</taxon>
        <taxon>eudicotyledons</taxon>
        <taxon>Gunneridae</taxon>
        <taxon>Pentapetalae</taxon>
        <taxon>rosids</taxon>
        <taxon>fabids</taxon>
        <taxon>Fagales</taxon>
        <taxon>Fagaceae</taxon>
        <taxon>Fagus</taxon>
    </lineage>
</organism>
<feature type="region of interest" description="Disordered" evidence="5">
    <location>
        <begin position="1031"/>
        <end position="1067"/>
    </location>
</feature>
<dbReference type="SUPFAM" id="SSF48371">
    <property type="entry name" value="ARM repeat"/>
    <property type="match status" value="1"/>
</dbReference>
<evidence type="ECO:0000313" key="9">
    <source>
        <dbReference type="EMBL" id="SPD30530.1"/>
    </source>
</evidence>
<feature type="compositionally biased region" description="Polar residues" evidence="5">
    <location>
        <begin position="1053"/>
        <end position="1063"/>
    </location>
</feature>
<feature type="compositionally biased region" description="Basic residues" evidence="5">
    <location>
        <begin position="1107"/>
        <end position="1119"/>
    </location>
</feature>
<sequence length="1125" mass="127083">MRKKKSDRIVLPPELPPEISEDDIEVSDEDVQFLKENRHYALGLSRIDTKSITKHVSRVADVKEDDLEAVYEKRLKKKALQKEKEPSGIQLDPVDALPVKTLDGQLYYRTLPKTSTLSGLGEEETGEDNKDGLVKLTKVERRAKLKKQKREAKKQGKELDNEEEVQQAPQAAVLAEVKEDLTAEEAFESKKQKLAELGMALLSDPDSNIKSLKEMLQISKDNDHAIVKLGLLSMLAVFKDIIPGYRIRLPTEKELEMKVSKDVKKMRYYESTLLNAYKGEREIRTSDLHFMRCGPLLIVLPLEACVSHEAMIVEYLKKLIVLENKPSFQHVAVRCICTLLDAVPHFNFRESLLGVVVRNIGSSDDVIRKLCCATAKSLFTNEGKHGGELTVHTVRLIADHVKAHNCQLHPDSIEGGMSDESKFHLVKWDQVSALIQSGGLAVKNIKLFNETLLGKWLWRFGVERGLLWRRVIDLKYGSDVGGWCTTTGLGIGDALFLPGIVYSTKVNGNSNDTISWLPSPQKGFRVNSYYKILSGSGDCYFPWKSIWKPKVPLRVFLFVWVALLGKILTVENLRKRNIILVSWCCLCKKDGETVDHLLLLRELWDMVLFLFGVQWVMPRKVFLSLSFDDDLRRPDKTNEDNRVKNKKNRKRKNLEEPSQLPDSDKKKSRKELMTKMREEVAADYKAVSFTPDVAERRKMQTETLSAVFETYFRILKHTMQSTAVRSRLSNALDGNLTLPYAWESRKLTICPIVLVVICEECFGYVALLASHEEIASSDSGAFGLHPLLSPCLKGLGKFSHQIDLDFMGDLMKYLRKLASDSGNSGNSSQKISKCLTVSERLQCCIIAFKVMRNNLDALNVDLQEFFVQLYNIILEYSPGRDRGEVLAEALKMMLCEDRQHDMQKAAAFVKRLATFSLCFGSAESMAALVTLKHLLQKNVKCRNMLENDAGGGSVSGIIPKHQPYASDPNLSGALASVLWELNLLSKHYHPAVSTMASNISNIGTTQNQVHLSNLSPQQAFMDLSLEQESFNPQSESMKFNSKRKRGSGSSKSASTEPTLGTSSIDEDEVRKKLSTHFMLLRDIKENERLRSELDRTTLHLQLYEQHKKQKKKGRAKTKKSVTLAA</sequence>
<dbReference type="InterPro" id="IPR016024">
    <property type="entry name" value="ARM-type_fold"/>
</dbReference>
<feature type="domain" description="CCAAT-binding factor" evidence="6">
    <location>
        <begin position="841"/>
        <end position="996"/>
    </location>
</feature>
<gene>
    <name evidence="9" type="ORF">FSB_LOCUS58412</name>
</gene>
<dbReference type="InterPro" id="IPR005612">
    <property type="entry name" value="CCAAT-binding_factor"/>
</dbReference>
<dbReference type="PANTHER" id="PTHR14428:SF5">
    <property type="entry name" value="NUCLEOLAR COMPLEX PROTEIN 3 HOMOLOG"/>
    <property type="match status" value="1"/>
</dbReference>
<protein>
    <recommendedName>
        <fullName evidence="10">Nucleolar complex protein 3 homolog</fullName>
    </recommendedName>
</protein>
<feature type="region of interest" description="Disordered" evidence="5">
    <location>
        <begin position="636"/>
        <end position="669"/>
    </location>
</feature>
<feature type="region of interest" description="Disordered" evidence="5">
    <location>
        <begin position="1104"/>
        <end position="1125"/>
    </location>
</feature>
<evidence type="ECO:0000256" key="2">
    <source>
        <dbReference type="ARBA" id="ARBA00007797"/>
    </source>
</evidence>
<dbReference type="Pfam" id="PF07540">
    <property type="entry name" value="NOC3p"/>
    <property type="match status" value="1"/>
</dbReference>